<feature type="domain" description="CDGP" evidence="2">
    <location>
        <begin position="27"/>
        <end position="85"/>
    </location>
</feature>
<gene>
    <name evidence="3" type="ORF">KIH27_18080</name>
</gene>
<name>A0ABS5RN99_9MYCO</name>
<protein>
    <recommendedName>
        <fullName evidence="2">CDGP domain-containing protein</fullName>
    </recommendedName>
</protein>
<dbReference type="Proteomes" id="UP001519535">
    <property type="component" value="Unassembled WGS sequence"/>
</dbReference>
<accession>A0ABS5RN99</accession>
<reference evidence="3 4" key="1">
    <citation type="submission" date="2021-05" db="EMBL/GenBank/DDBJ databases">
        <title>Mycobacterium acidophilum sp. nov., an extremely acid-tolerant member of the genus Mycobacterium.</title>
        <authorList>
            <person name="Xia J."/>
        </authorList>
    </citation>
    <scope>NUCLEOTIDE SEQUENCE [LARGE SCALE GENOMIC DNA]</scope>
    <source>
        <strain evidence="3 4">M1</strain>
    </source>
</reference>
<feature type="signal peptide" evidence="1">
    <location>
        <begin position="1"/>
        <end position="20"/>
    </location>
</feature>
<dbReference type="EMBL" id="JAHCLR010000045">
    <property type="protein sequence ID" value="MBS9535497.1"/>
    <property type="molecule type" value="Genomic_DNA"/>
</dbReference>
<dbReference type="InterPro" id="IPR056271">
    <property type="entry name" value="CDGP_dom"/>
</dbReference>
<proteinExistence type="predicted"/>
<evidence type="ECO:0000313" key="3">
    <source>
        <dbReference type="EMBL" id="MBS9535497.1"/>
    </source>
</evidence>
<evidence type="ECO:0000313" key="4">
    <source>
        <dbReference type="Proteomes" id="UP001519535"/>
    </source>
</evidence>
<organism evidence="3 4">
    <name type="scientific">Mycolicibacter acidiphilus</name>
    <dbReference type="NCBI Taxonomy" id="2835306"/>
    <lineage>
        <taxon>Bacteria</taxon>
        <taxon>Bacillati</taxon>
        <taxon>Actinomycetota</taxon>
        <taxon>Actinomycetes</taxon>
        <taxon>Mycobacteriales</taxon>
        <taxon>Mycobacteriaceae</taxon>
        <taxon>Mycolicibacter</taxon>
    </lineage>
</organism>
<feature type="chain" id="PRO_5045718023" description="CDGP domain-containing protein" evidence="1">
    <location>
        <begin position="21"/>
        <end position="101"/>
    </location>
</feature>
<keyword evidence="4" id="KW-1185">Reference proteome</keyword>
<comment type="caution">
    <text evidence="3">The sequence shown here is derived from an EMBL/GenBank/DDBJ whole genome shotgun (WGS) entry which is preliminary data.</text>
</comment>
<dbReference type="Pfam" id="PF24238">
    <property type="entry name" value="CDGP"/>
    <property type="match status" value="1"/>
</dbReference>
<keyword evidence="1" id="KW-0732">Signal</keyword>
<sequence>MIVGCVASVTAALLSVSVAAAPPARAGCQSTYFGWNNGRTICDGPERPDGGWDRCLYAGGGKFGGGFSNCFPVSPDAIPFGQPPHIYGPMMPGVPTNGFGV</sequence>
<evidence type="ECO:0000256" key="1">
    <source>
        <dbReference type="SAM" id="SignalP"/>
    </source>
</evidence>
<evidence type="ECO:0000259" key="2">
    <source>
        <dbReference type="Pfam" id="PF24238"/>
    </source>
</evidence>